<dbReference type="AlphaFoldDB" id="A0A5C4MWS6"/>
<dbReference type="GO" id="GO:0005829">
    <property type="term" value="C:cytosol"/>
    <property type="evidence" value="ECO:0007669"/>
    <property type="project" value="TreeGrafter"/>
</dbReference>
<dbReference type="PANTHER" id="PTHR30154:SF34">
    <property type="entry name" value="TRANSCRIPTIONAL REGULATOR AZLB"/>
    <property type="match status" value="1"/>
</dbReference>
<dbReference type="PRINTS" id="PR00033">
    <property type="entry name" value="HTHASNC"/>
</dbReference>
<evidence type="ECO:0000313" key="6">
    <source>
        <dbReference type="Proteomes" id="UP000305887"/>
    </source>
</evidence>
<organism evidence="5 6">
    <name type="scientific">Rubellimicrobium rubrum</name>
    <dbReference type="NCBI Taxonomy" id="2585369"/>
    <lineage>
        <taxon>Bacteria</taxon>
        <taxon>Pseudomonadati</taxon>
        <taxon>Pseudomonadota</taxon>
        <taxon>Alphaproteobacteria</taxon>
        <taxon>Rhodobacterales</taxon>
        <taxon>Roseobacteraceae</taxon>
        <taxon>Rubellimicrobium</taxon>
    </lineage>
</organism>
<dbReference type="RefSeq" id="WP_139076381.1">
    <property type="nucleotide sequence ID" value="NZ_VDFU01000008.1"/>
</dbReference>
<gene>
    <name evidence="5" type="ORF">FHG66_08795</name>
</gene>
<dbReference type="InterPro" id="IPR036388">
    <property type="entry name" value="WH-like_DNA-bd_sf"/>
</dbReference>
<dbReference type="PANTHER" id="PTHR30154">
    <property type="entry name" value="LEUCINE-RESPONSIVE REGULATORY PROTEIN"/>
    <property type="match status" value="1"/>
</dbReference>
<evidence type="ECO:0000256" key="3">
    <source>
        <dbReference type="ARBA" id="ARBA00023163"/>
    </source>
</evidence>
<evidence type="ECO:0000259" key="4">
    <source>
        <dbReference type="PROSITE" id="PS50956"/>
    </source>
</evidence>
<dbReference type="GO" id="GO:0043200">
    <property type="term" value="P:response to amino acid"/>
    <property type="evidence" value="ECO:0007669"/>
    <property type="project" value="TreeGrafter"/>
</dbReference>
<dbReference type="SMART" id="SM00344">
    <property type="entry name" value="HTH_ASNC"/>
    <property type="match status" value="1"/>
</dbReference>
<proteinExistence type="predicted"/>
<dbReference type="PROSITE" id="PS50956">
    <property type="entry name" value="HTH_ASNC_2"/>
    <property type="match status" value="1"/>
</dbReference>
<comment type="caution">
    <text evidence="5">The sequence shown here is derived from an EMBL/GenBank/DDBJ whole genome shotgun (WGS) entry which is preliminary data.</text>
</comment>
<dbReference type="SUPFAM" id="SSF46785">
    <property type="entry name" value="Winged helix' DNA-binding domain"/>
    <property type="match status" value="1"/>
</dbReference>
<dbReference type="GO" id="GO:0043565">
    <property type="term" value="F:sequence-specific DNA binding"/>
    <property type="evidence" value="ECO:0007669"/>
    <property type="project" value="InterPro"/>
</dbReference>
<dbReference type="Pfam" id="PF01037">
    <property type="entry name" value="AsnC_trans_reg"/>
    <property type="match status" value="1"/>
</dbReference>
<dbReference type="SUPFAM" id="SSF54909">
    <property type="entry name" value="Dimeric alpha+beta barrel"/>
    <property type="match status" value="1"/>
</dbReference>
<accession>A0A5C4MWS6</accession>
<evidence type="ECO:0000313" key="5">
    <source>
        <dbReference type="EMBL" id="TNC50058.1"/>
    </source>
</evidence>
<dbReference type="OrthoDB" id="7853257at2"/>
<dbReference type="InterPro" id="IPR019888">
    <property type="entry name" value="Tscrpt_reg_AsnC-like"/>
</dbReference>
<dbReference type="Proteomes" id="UP000305887">
    <property type="component" value="Unassembled WGS sequence"/>
</dbReference>
<dbReference type="Pfam" id="PF13404">
    <property type="entry name" value="HTH_AsnC-type"/>
    <property type="match status" value="1"/>
</dbReference>
<dbReference type="Gene3D" id="3.30.70.920">
    <property type="match status" value="1"/>
</dbReference>
<keyword evidence="1" id="KW-0805">Transcription regulation</keyword>
<evidence type="ECO:0000256" key="1">
    <source>
        <dbReference type="ARBA" id="ARBA00023015"/>
    </source>
</evidence>
<dbReference type="InterPro" id="IPR019887">
    <property type="entry name" value="Tscrpt_reg_AsnC/Lrp_C"/>
</dbReference>
<protein>
    <submittedName>
        <fullName evidence="5">Lrp/AsnC family transcriptional regulator</fullName>
    </submittedName>
</protein>
<keyword evidence="3" id="KW-0804">Transcription</keyword>
<sequence length="151" mass="17125">MLDDLDRRLLRLLQEEPARPVPELAQAAGLTPGRAARRLDRLRETGVLKGQETVIDWRRLGYTVHVSLRVTLDKGAPRAFEDFLAAAREVPEVVEIQTFLGQVDVRLSLIARDLAHYRAIYRDRILTLPRISDIEALMTLSVVHDNQALPL</sequence>
<dbReference type="InterPro" id="IPR036390">
    <property type="entry name" value="WH_DNA-bd_sf"/>
</dbReference>
<evidence type="ECO:0000256" key="2">
    <source>
        <dbReference type="ARBA" id="ARBA00023125"/>
    </source>
</evidence>
<keyword evidence="6" id="KW-1185">Reference proteome</keyword>
<dbReference type="Gene3D" id="1.10.10.10">
    <property type="entry name" value="Winged helix-like DNA-binding domain superfamily/Winged helix DNA-binding domain"/>
    <property type="match status" value="1"/>
</dbReference>
<keyword evidence="2" id="KW-0238">DNA-binding</keyword>
<feature type="domain" description="HTH asnC-type" evidence="4">
    <location>
        <begin position="2"/>
        <end position="63"/>
    </location>
</feature>
<dbReference type="InterPro" id="IPR011008">
    <property type="entry name" value="Dimeric_a/b-barrel"/>
</dbReference>
<name>A0A5C4MWS6_9RHOB</name>
<dbReference type="InterPro" id="IPR000485">
    <property type="entry name" value="AsnC-type_HTH_dom"/>
</dbReference>
<dbReference type="EMBL" id="VDFU01000008">
    <property type="protein sequence ID" value="TNC50058.1"/>
    <property type="molecule type" value="Genomic_DNA"/>
</dbReference>
<reference evidence="5 6" key="1">
    <citation type="submission" date="2019-06" db="EMBL/GenBank/DDBJ databases">
        <title>YIM 131921 draft genome.</title>
        <authorList>
            <person name="Jiang L."/>
        </authorList>
    </citation>
    <scope>NUCLEOTIDE SEQUENCE [LARGE SCALE GENOMIC DNA]</scope>
    <source>
        <strain evidence="5 6">YIM 131921</strain>
    </source>
</reference>